<dbReference type="Pfam" id="PF00815">
    <property type="entry name" value="Histidinol_dh"/>
    <property type="match status" value="1"/>
</dbReference>
<dbReference type="PANTHER" id="PTHR21256">
    <property type="entry name" value="HISTIDINOL DEHYDROGENASE HDH"/>
    <property type="match status" value="1"/>
</dbReference>
<dbReference type="GO" id="GO:0008270">
    <property type="term" value="F:zinc ion binding"/>
    <property type="evidence" value="ECO:0007669"/>
    <property type="project" value="UniProtKB-UniRule"/>
</dbReference>
<dbReference type="EMBL" id="DSQF01000018">
    <property type="protein sequence ID" value="HGZ43599.1"/>
    <property type="molecule type" value="Genomic_DNA"/>
</dbReference>
<dbReference type="GO" id="GO:0005737">
    <property type="term" value="C:cytoplasm"/>
    <property type="evidence" value="ECO:0007669"/>
    <property type="project" value="TreeGrafter"/>
</dbReference>
<keyword evidence="2 5" id="KW-0479">Metal-binding</keyword>
<organism evidence="11">
    <name type="scientific">Eiseniibacteriota bacterium</name>
    <dbReference type="NCBI Taxonomy" id="2212470"/>
    <lineage>
        <taxon>Bacteria</taxon>
        <taxon>Candidatus Eiseniibacteriota</taxon>
    </lineage>
</organism>
<dbReference type="GO" id="GO:0000105">
    <property type="term" value="P:L-histidine biosynthetic process"/>
    <property type="evidence" value="ECO:0007669"/>
    <property type="project" value="UniProtKB-UniRule"/>
</dbReference>
<comment type="function">
    <text evidence="5">Catalyzes the sequential NAD-dependent oxidations of L-histidinol to L-histidinaldehyde and then to L-histidine.</text>
</comment>
<keyword evidence="3 5" id="KW-0862">Zinc</keyword>
<evidence type="ECO:0000313" key="11">
    <source>
        <dbReference type="EMBL" id="HGZ43599.1"/>
    </source>
</evidence>
<comment type="catalytic activity">
    <reaction evidence="5">
        <text>L-histidinol + 2 NAD(+) + H2O = L-histidine + 2 NADH + 3 H(+)</text>
        <dbReference type="Rhea" id="RHEA:20641"/>
        <dbReference type="ChEBI" id="CHEBI:15377"/>
        <dbReference type="ChEBI" id="CHEBI:15378"/>
        <dbReference type="ChEBI" id="CHEBI:57540"/>
        <dbReference type="ChEBI" id="CHEBI:57595"/>
        <dbReference type="ChEBI" id="CHEBI:57699"/>
        <dbReference type="ChEBI" id="CHEBI:57945"/>
        <dbReference type="EC" id="1.1.1.23"/>
    </reaction>
</comment>
<feature type="binding site" evidence="5 9">
    <location>
        <position position="267"/>
    </location>
    <ligand>
        <name>Zn(2+)</name>
        <dbReference type="ChEBI" id="CHEBI:29105"/>
    </ligand>
</feature>
<dbReference type="FunFam" id="3.40.50.1980:FF:000001">
    <property type="entry name" value="Histidinol dehydrogenase"/>
    <property type="match status" value="1"/>
</dbReference>
<dbReference type="GO" id="GO:0051287">
    <property type="term" value="F:NAD binding"/>
    <property type="evidence" value="ECO:0007669"/>
    <property type="project" value="InterPro"/>
</dbReference>
<dbReference type="UniPathway" id="UPA00031">
    <property type="reaction ID" value="UER00014"/>
</dbReference>
<evidence type="ECO:0000256" key="2">
    <source>
        <dbReference type="ARBA" id="ARBA00022723"/>
    </source>
</evidence>
<comment type="similarity">
    <text evidence="1 5 6 10">Belongs to the histidinol dehydrogenase family.</text>
</comment>
<evidence type="ECO:0000256" key="7">
    <source>
        <dbReference type="PIRSR" id="PIRSR000099-1"/>
    </source>
</evidence>
<feature type="binding site" evidence="5 9">
    <location>
        <position position="366"/>
    </location>
    <ligand>
        <name>Zn(2+)</name>
        <dbReference type="ChEBI" id="CHEBI:29105"/>
    </ligand>
</feature>
<protein>
    <recommendedName>
        <fullName evidence="5">Histidinol dehydrogenase</fullName>
        <shortName evidence="5">HDH</shortName>
        <ecNumber evidence="5">1.1.1.23</ecNumber>
    </recommendedName>
</protein>
<evidence type="ECO:0000256" key="3">
    <source>
        <dbReference type="ARBA" id="ARBA00022833"/>
    </source>
</evidence>
<comment type="caution">
    <text evidence="11">The sequence shown here is derived from an EMBL/GenBank/DDBJ whole genome shotgun (WGS) entry which is preliminary data.</text>
</comment>
<accession>A0A832I2J0</accession>
<evidence type="ECO:0000256" key="1">
    <source>
        <dbReference type="ARBA" id="ARBA00010178"/>
    </source>
</evidence>
<comment type="cofactor">
    <cofactor evidence="5 9">
        <name>Zn(2+)</name>
        <dbReference type="ChEBI" id="CHEBI:29105"/>
    </cofactor>
    <text evidence="5 9">Binds 1 zinc ion per subunit.</text>
</comment>
<dbReference type="Gene3D" id="3.40.50.1980">
    <property type="entry name" value="Nitrogenase molybdenum iron protein domain"/>
    <property type="match status" value="2"/>
</dbReference>
<keyword evidence="4 5" id="KW-0560">Oxidoreductase</keyword>
<proteinExistence type="inferred from homology"/>
<dbReference type="InterPro" id="IPR022695">
    <property type="entry name" value="Histidinol_DH_monofunct"/>
</dbReference>
<dbReference type="Gene3D" id="1.20.5.1300">
    <property type="match status" value="1"/>
</dbReference>
<evidence type="ECO:0000256" key="9">
    <source>
        <dbReference type="PIRSR" id="PIRSR000099-4"/>
    </source>
</evidence>
<dbReference type="InterPro" id="IPR012131">
    <property type="entry name" value="Hstdl_DH"/>
</dbReference>
<feature type="binding site" evidence="5 8">
    <location>
        <position position="366"/>
    </location>
    <ligand>
        <name>substrate</name>
    </ligand>
</feature>
<evidence type="ECO:0000256" key="6">
    <source>
        <dbReference type="PIRNR" id="PIRNR000099"/>
    </source>
</evidence>
<feature type="binding site" evidence="5 9">
    <location>
        <position position="264"/>
    </location>
    <ligand>
        <name>Zn(2+)</name>
        <dbReference type="ChEBI" id="CHEBI:29105"/>
    </ligand>
</feature>
<dbReference type="PIRSF" id="PIRSF000099">
    <property type="entry name" value="Histidinol_dh"/>
    <property type="match status" value="1"/>
</dbReference>
<keyword evidence="5" id="KW-0028">Amino-acid biosynthesis</keyword>
<keyword evidence="5" id="KW-0520">NAD</keyword>
<feature type="binding site" evidence="5 8">
    <location>
        <position position="425"/>
    </location>
    <ligand>
        <name>substrate</name>
    </ligand>
</feature>
<feature type="binding site" evidence="5 8">
    <location>
        <position position="267"/>
    </location>
    <ligand>
        <name>substrate</name>
    </ligand>
</feature>
<dbReference type="SUPFAM" id="SSF53720">
    <property type="entry name" value="ALDH-like"/>
    <property type="match status" value="1"/>
</dbReference>
<dbReference type="PRINTS" id="PR00083">
    <property type="entry name" value="HOLDHDRGNASE"/>
</dbReference>
<dbReference type="InterPro" id="IPR001692">
    <property type="entry name" value="Histidinol_DH_CS"/>
</dbReference>
<gene>
    <name evidence="5 11" type="primary">hisD</name>
    <name evidence="11" type="ORF">ENR23_09270</name>
</gene>
<evidence type="ECO:0000256" key="10">
    <source>
        <dbReference type="RuleBase" id="RU004175"/>
    </source>
</evidence>
<dbReference type="PROSITE" id="PS00611">
    <property type="entry name" value="HISOL_DEHYDROGENASE"/>
    <property type="match status" value="1"/>
</dbReference>
<reference evidence="11" key="1">
    <citation type="journal article" date="2020" name="mSystems">
        <title>Genome- and Community-Level Interaction Insights into Carbon Utilization and Element Cycling Functions of Hydrothermarchaeota in Hydrothermal Sediment.</title>
        <authorList>
            <person name="Zhou Z."/>
            <person name="Liu Y."/>
            <person name="Xu W."/>
            <person name="Pan J."/>
            <person name="Luo Z.H."/>
            <person name="Li M."/>
        </authorList>
    </citation>
    <scope>NUCLEOTIDE SEQUENCE [LARGE SCALE GENOMIC DNA]</scope>
    <source>
        <strain evidence="11">SpSt-381</strain>
    </source>
</reference>
<dbReference type="AlphaFoldDB" id="A0A832I2J0"/>
<comment type="pathway">
    <text evidence="5">Amino-acid biosynthesis; L-histidine biosynthesis; L-histidine from 5-phospho-alpha-D-ribose 1-diphosphate: step 9/9.</text>
</comment>
<evidence type="ECO:0000256" key="8">
    <source>
        <dbReference type="PIRSR" id="PIRSR000099-3"/>
    </source>
</evidence>
<dbReference type="InterPro" id="IPR016161">
    <property type="entry name" value="Ald_DH/histidinol_DH"/>
</dbReference>
<dbReference type="GO" id="GO:0004399">
    <property type="term" value="F:histidinol dehydrogenase activity"/>
    <property type="evidence" value="ECO:0007669"/>
    <property type="project" value="UniProtKB-UniRule"/>
</dbReference>
<feature type="binding site" evidence="5 8">
    <location>
        <position position="264"/>
    </location>
    <ligand>
        <name>substrate</name>
    </ligand>
</feature>
<sequence length="437" mass="43591">MSAPWLRFRGALAALPPADRRRLLERPVLDDPAVTGAVAAILERVRREGDAALRALSREHDGVEPAALEVPRAALEAARARLEPAVRDALERAARNVAAAARAALPRPVSLETEPGVTVGFRPDPLPRAGVYAPGGRAAYPSSVLMGVVPARVAGVGEVVVCSPPGRDGLPSGVVLAAAAIAGADRVFAAGGAGAIGALAFGTASVPRVDVVVGPGNAWVAAAKRAVAAEGRVRIDSPAGPSEVLVVADATAAPRRVALELVAQAEHDPRAAVVAVAVGEPAARAIEAALAAAAADAARGEVVRASLAAAGGVLWASGLDEALAFASEAAPEHLLLAVADPEAAFARVRGAGATFLGLSSSVAFGDYLAGGNHVLPTGAFARLASGLSVNDFLRVSQWTRVTPAGARRLAGAVAALAAAEGLPGHAAAALAAAEEAR</sequence>
<feature type="binding site" evidence="5 8">
    <location>
        <position position="420"/>
    </location>
    <ligand>
        <name>substrate</name>
    </ligand>
</feature>
<evidence type="ECO:0000256" key="4">
    <source>
        <dbReference type="ARBA" id="ARBA00023002"/>
    </source>
</evidence>
<name>A0A832I2J0_UNCEI</name>
<evidence type="ECO:0000256" key="5">
    <source>
        <dbReference type="HAMAP-Rule" id="MF_01024"/>
    </source>
</evidence>
<keyword evidence="5" id="KW-0368">Histidine biosynthesis</keyword>
<feature type="active site" description="Proton acceptor" evidence="5 7">
    <location>
        <position position="333"/>
    </location>
</feature>
<dbReference type="EC" id="1.1.1.23" evidence="5"/>
<dbReference type="NCBIfam" id="TIGR00069">
    <property type="entry name" value="hisD"/>
    <property type="match status" value="1"/>
</dbReference>
<dbReference type="PANTHER" id="PTHR21256:SF2">
    <property type="entry name" value="HISTIDINE BIOSYNTHESIS TRIFUNCTIONAL PROTEIN"/>
    <property type="match status" value="1"/>
</dbReference>
<dbReference type="HAMAP" id="MF_01024">
    <property type="entry name" value="HisD"/>
    <property type="match status" value="1"/>
</dbReference>
<feature type="active site" description="Proton acceptor" evidence="5 7">
    <location>
        <position position="332"/>
    </location>
</feature>
<comment type="caution">
    <text evidence="5">Lacks conserved residue(s) required for the propagation of feature annotation.</text>
</comment>
<feature type="binding site" evidence="5 9">
    <location>
        <position position="425"/>
    </location>
    <ligand>
        <name>Zn(2+)</name>
        <dbReference type="ChEBI" id="CHEBI:29105"/>
    </ligand>
</feature>
<feature type="binding site" evidence="5 8">
    <location>
        <position position="242"/>
    </location>
    <ligand>
        <name>substrate</name>
    </ligand>
</feature>
<feature type="binding site" evidence="5 8">
    <location>
        <position position="333"/>
    </location>
    <ligand>
        <name>substrate</name>
    </ligand>
</feature>